<evidence type="ECO:0000313" key="3">
    <source>
        <dbReference type="Proteomes" id="UP000186455"/>
    </source>
</evidence>
<name>A0A1Q4V2I7_9ACTN</name>
<organism evidence="2 3">
    <name type="scientific">Streptomyces uncialis</name>
    <dbReference type="NCBI Taxonomy" id="1048205"/>
    <lineage>
        <taxon>Bacteria</taxon>
        <taxon>Bacillati</taxon>
        <taxon>Actinomycetota</taxon>
        <taxon>Actinomycetes</taxon>
        <taxon>Kitasatosporales</taxon>
        <taxon>Streptomycetaceae</taxon>
        <taxon>Streptomyces</taxon>
    </lineage>
</organism>
<keyword evidence="1" id="KW-0812">Transmembrane</keyword>
<comment type="caution">
    <text evidence="2">The sequence shown here is derived from an EMBL/GenBank/DDBJ whole genome shotgun (WGS) entry which is preliminary data.</text>
</comment>
<dbReference type="EMBL" id="LFBV01000008">
    <property type="protein sequence ID" value="OKH92024.1"/>
    <property type="molecule type" value="Genomic_DNA"/>
</dbReference>
<sequence>MKEICAWTGWIVGIQGGLGLLGPVWGDGPQGLLHHWFDLSPAAYAVILVGGLALGIWADISRKRDKVRAAR</sequence>
<evidence type="ECO:0000256" key="1">
    <source>
        <dbReference type="SAM" id="Phobius"/>
    </source>
</evidence>
<proteinExistence type="predicted"/>
<dbReference type="AlphaFoldDB" id="A0A1Q4V2I7"/>
<keyword evidence="1" id="KW-1133">Transmembrane helix</keyword>
<keyword evidence="3" id="KW-1185">Reference proteome</keyword>
<evidence type="ECO:0000313" key="2">
    <source>
        <dbReference type="EMBL" id="OKH92024.1"/>
    </source>
</evidence>
<feature type="transmembrane region" description="Helical" evidence="1">
    <location>
        <begin position="42"/>
        <end position="60"/>
    </location>
</feature>
<dbReference type="Proteomes" id="UP000186455">
    <property type="component" value="Unassembled WGS sequence"/>
</dbReference>
<protein>
    <submittedName>
        <fullName evidence="2">Uncharacterized protein</fullName>
    </submittedName>
</protein>
<dbReference type="GeneID" id="96794291"/>
<keyword evidence="1" id="KW-0472">Membrane</keyword>
<dbReference type="RefSeq" id="WP_073793017.1">
    <property type="nucleotide sequence ID" value="NZ_CP108638.1"/>
</dbReference>
<reference evidence="2 3" key="1">
    <citation type="submission" date="2015-06" db="EMBL/GenBank/DDBJ databases">
        <title>Cloning and characterization of the uncialamcin biosynthetic gene cluster.</title>
        <authorList>
            <person name="Yan X."/>
            <person name="Huang T."/>
            <person name="Ge H."/>
            <person name="Shen B."/>
        </authorList>
    </citation>
    <scope>NUCLEOTIDE SEQUENCE [LARGE SCALE GENOMIC DNA]</scope>
    <source>
        <strain evidence="2 3">DCA2648</strain>
    </source>
</reference>
<accession>A0A1Q4V2I7</accession>
<gene>
    <name evidence="2" type="ORF">AB852_27780</name>
</gene>